<dbReference type="eggNOG" id="ENOG50302KF">
    <property type="taxonomic scope" value="Bacteria"/>
</dbReference>
<dbReference type="AlphaFoldDB" id="A0A1M6LW37"/>
<dbReference type="RefSeq" id="WP_073315094.1">
    <property type="nucleotide sequence ID" value="NZ_FQZN01000056.1"/>
</dbReference>
<keyword evidence="2" id="KW-1185">Reference proteome</keyword>
<reference evidence="2" key="1">
    <citation type="submission" date="2016-11" db="EMBL/GenBank/DDBJ databases">
        <authorList>
            <person name="Varghese N."/>
            <person name="Submissions S."/>
        </authorList>
    </citation>
    <scope>NUCLEOTIDE SEQUENCE [LARGE SCALE GENOMIC DNA]</scope>
    <source>
        <strain evidence="2">DSM 26884</strain>
    </source>
</reference>
<dbReference type="GeneID" id="92714819"/>
<dbReference type="Proteomes" id="UP000184192">
    <property type="component" value="Unassembled WGS sequence"/>
</dbReference>
<accession>A0A1M6LW37</accession>
<gene>
    <name evidence="1" type="ORF">SAMN05444350_15619</name>
</gene>
<evidence type="ECO:0000313" key="2">
    <source>
        <dbReference type="Proteomes" id="UP000184192"/>
    </source>
</evidence>
<sequence>MVPFGNGNYTDSLVNHLDTIQQASWLTPQGDYPIFLAIWGNDTLSYAMLPDTRFYHRYDDKQKRKVRVLEVESSIPPYTRFIADVDGLTEREISALTDSMRRMKSPRDTLMNCTQTCIFYALDALFRTHGICPDPVITRNTNFSKTEELNAFFEHFLEHVADYPCHYKKVKDVVFPDNSIIAFVNGYNLITHAVFYHNGLFYSKNGIISPFVYSTLYPILKGYGSKDTPVKGLSETGKLMLGQTLKVYTLNRDLYRLRQ</sequence>
<name>A0A1M6LW37_9BACE</name>
<proteinExistence type="predicted"/>
<evidence type="ECO:0000313" key="1">
    <source>
        <dbReference type="EMBL" id="SHJ75409.1"/>
    </source>
</evidence>
<protein>
    <submittedName>
        <fullName evidence="1">Uncharacterized protein</fullName>
    </submittedName>
</protein>
<organism evidence="1 2">
    <name type="scientific">Bacteroides stercorirosoris</name>
    <dbReference type="NCBI Taxonomy" id="871324"/>
    <lineage>
        <taxon>Bacteria</taxon>
        <taxon>Pseudomonadati</taxon>
        <taxon>Bacteroidota</taxon>
        <taxon>Bacteroidia</taxon>
        <taxon>Bacteroidales</taxon>
        <taxon>Bacteroidaceae</taxon>
        <taxon>Bacteroides</taxon>
    </lineage>
</organism>
<dbReference type="EMBL" id="FQZN01000056">
    <property type="protein sequence ID" value="SHJ75409.1"/>
    <property type="molecule type" value="Genomic_DNA"/>
</dbReference>